<dbReference type="EMBL" id="OE181072">
    <property type="protein sequence ID" value="CAD7572513.1"/>
    <property type="molecule type" value="Genomic_DNA"/>
</dbReference>
<dbReference type="GO" id="GO:0005634">
    <property type="term" value="C:nucleus"/>
    <property type="evidence" value="ECO:0007669"/>
    <property type="project" value="UniProtKB-SubCell"/>
</dbReference>
<dbReference type="InterPro" id="IPR009057">
    <property type="entry name" value="Homeodomain-like_sf"/>
</dbReference>
<feature type="domain" description="Homeobox" evidence="5">
    <location>
        <begin position="25"/>
        <end position="95"/>
    </location>
</feature>
<feature type="DNA-binding region" description="Homeobox" evidence="2">
    <location>
        <begin position="27"/>
        <end position="96"/>
    </location>
</feature>
<feature type="compositionally biased region" description="Basic and acidic residues" evidence="4">
    <location>
        <begin position="198"/>
        <end position="219"/>
    </location>
</feature>
<name>A0A7R9P7E0_TIMCA</name>
<evidence type="ECO:0000313" key="6">
    <source>
        <dbReference type="EMBL" id="CAD7572513.1"/>
    </source>
</evidence>
<feature type="compositionally biased region" description="Low complexity" evidence="4">
    <location>
        <begin position="148"/>
        <end position="157"/>
    </location>
</feature>
<evidence type="ECO:0000256" key="4">
    <source>
        <dbReference type="SAM" id="MobiDB-lite"/>
    </source>
</evidence>
<dbReference type="InterPro" id="IPR001356">
    <property type="entry name" value="HD"/>
</dbReference>
<protein>
    <submittedName>
        <fullName evidence="6">(California timema) hypothetical protein</fullName>
    </submittedName>
</protein>
<gene>
    <name evidence="6" type="ORF">TCMB3V08_LOCUS5159</name>
</gene>
<organism evidence="6">
    <name type="scientific">Timema californicum</name>
    <name type="common">California timema</name>
    <name type="synonym">Walking stick</name>
    <dbReference type="NCBI Taxonomy" id="61474"/>
    <lineage>
        <taxon>Eukaryota</taxon>
        <taxon>Metazoa</taxon>
        <taxon>Ecdysozoa</taxon>
        <taxon>Arthropoda</taxon>
        <taxon>Hexapoda</taxon>
        <taxon>Insecta</taxon>
        <taxon>Pterygota</taxon>
        <taxon>Neoptera</taxon>
        <taxon>Polyneoptera</taxon>
        <taxon>Phasmatodea</taxon>
        <taxon>Timematodea</taxon>
        <taxon>Timematoidea</taxon>
        <taxon>Timematidae</taxon>
        <taxon>Timema</taxon>
    </lineage>
</organism>
<dbReference type="SMART" id="SM00389">
    <property type="entry name" value="HOX"/>
    <property type="match status" value="1"/>
</dbReference>
<dbReference type="GO" id="GO:0006338">
    <property type="term" value="P:chromatin remodeling"/>
    <property type="evidence" value="ECO:0007669"/>
    <property type="project" value="InterPro"/>
</dbReference>
<dbReference type="PROSITE" id="PS50071">
    <property type="entry name" value="HOMEOBOX_2"/>
    <property type="match status" value="1"/>
</dbReference>
<evidence type="ECO:0000256" key="3">
    <source>
        <dbReference type="RuleBase" id="RU000682"/>
    </source>
</evidence>
<keyword evidence="2 3" id="KW-0539">Nucleus</keyword>
<proteinExistence type="predicted"/>
<feature type="region of interest" description="Disordered" evidence="4">
    <location>
        <begin position="198"/>
        <end position="241"/>
    </location>
</feature>
<evidence type="ECO:0000256" key="2">
    <source>
        <dbReference type="PROSITE-ProRule" id="PRU00108"/>
    </source>
</evidence>
<dbReference type="GO" id="GO:0000978">
    <property type="term" value="F:RNA polymerase II cis-regulatory region sequence-specific DNA binding"/>
    <property type="evidence" value="ECO:0007669"/>
    <property type="project" value="TreeGrafter"/>
</dbReference>
<dbReference type="InterPro" id="IPR039673">
    <property type="entry name" value="SATB1/SATB2"/>
</dbReference>
<reference evidence="6" key="1">
    <citation type="submission" date="2020-11" db="EMBL/GenBank/DDBJ databases">
        <authorList>
            <person name="Tran Van P."/>
        </authorList>
    </citation>
    <scope>NUCLEOTIDE SEQUENCE</scope>
</reference>
<dbReference type="SUPFAM" id="SSF46689">
    <property type="entry name" value="Homeodomain-like"/>
    <property type="match status" value="1"/>
</dbReference>
<dbReference type="PANTHER" id="PTHR15116">
    <property type="entry name" value="DNA-BINDING PROTEIN SATB FAMILY MEMBER"/>
    <property type="match status" value="1"/>
</dbReference>
<keyword evidence="2 3" id="KW-0371">Homeobox</keyword>
<evidence type="ECO:0000256" key="1">
    <source>
        <dbReference type="ARBA" id="ARBA00004123"/>
    </source>
</evidence>
<dbReference type="Gene3D" id="1.10.10.60">
    <property type="entry name" value="Homeodomain-like"/>
    <property type="match status" value="1"/>
</dbReference>
<dbReference type="AlphaFoldDB" id="A0A7R9P7E0"/>
<accession>A0A7R9P7E0</accession>
<keyword evidence="2 3" id="KW-0238">DNA-binding</keyword>
<evidence type="ECO:0000259" key="5">
    <source>
        <dbReference type="PROSITE" id="PS50071"/>
    </source>
</evidence>
<dbReference type="Pfam" id="PF00046">
    <property type="entry name" value="Homeodomain"/>
    <property type="match status" value="1"/>
</dbReference>
<dbReference type="GO" id="GO:0000981">
    <property type="term" value="F:DNA-binding transcription factor activity, RNA polymerase II-specific"/>
    <property type="evidence" value="ECO:0007669"/>
    <property type="project" value="TreeGrafter"/>
</dbReference>
<feature type="region of interest" description="Disordered" evidence="4">
    <location>
        <begin position="143"/>
        <end position="182"/>
    </location>
</feature>
<sequence>MLSVTVEDGDIKVRISTVQSQYPTQKTRMRTSFDPELELPKLQRWFAENQHPSRQQIQHYVKELNGLESRRGRKPLDVNNVVYWFKNARAAQKRAELRSIGPGMSCHLSLNGYSSNSHSPPNSGAGILIGQDSLMGESRLLQPTLKCSSPPTRSPTRGPLFLSNHHSDNSNDVGQMSEQDYEEDRLVDGRLEHRDFRDEIRGDPRDDIRNRTEMNDGRDTGSPVAPLSLTTNDKERTSNLSKQYKTVEDDTKDVWGDAEVVLG</sequence>
<comment type="subcellular location">
    <subcellularLocation>
        <location evidence="1 2 3">Nucleus</location>
    </subcellularLocation>
</comment>
<dbReference type="PANTHER" id="PTHR15116:SF16">
    <property type="entry name" value="DEFECTIVE PROVENTRICULUS, ISOFORM A"/>
    <property type="match status" value="1"/>
</dbReference>
<dbReference type="CDD" id="cd00086">
    <property type="entry name" value="homeodomain"/>
    <property type="match status" value="1"/>
</dbReference>
<dbReference type="FunFam" id="1.10.10.60:FF:000169">
    <property type="entry name" value="DNA-binding protein SATB1"/>
    <property type="match status" value="1"/>
</dbReference>